<reference evidence="2" key="1">
    <citation type="submission" date="2014-11" db="EMBL/GenBank/DDBJ databases">
        <authorList>
            <person name="Otto D Thomas"/>
            <person name="Naeem Raeece"/>
        </authorList>
    </citation>
    <scope>NUCLEOTIDE SEQUENCE</scope>
</reference>
<proteinExistence type="predicted"/>
<feature type="region of interest" description="Disordered" evidence="1">
    <location>
        <begin position="633"/>
        <end position="676"/>
    </location>
</feature>
<dbReference type="VEuPathDB" id="CryptoDB:Cvel_16817"/>
<evidence type="ECO:0000313" key="2">
    <source>
        <dbReference type="EMBL" id="CEM12226.1"/>
    </source>
</evidence>
<organism evidence="2">
    <name type="scientific">Chromera velia CCMP2878</name>
    <dbReference type="NCBI Taxonomy" id="1169474"/>
    <lineage>
        <taxon>Eukaryota</taxon>
        <taxon>Sar</taxon>
        <taxon>Alveolata</taxon>
        <taxon>Colpodellida</taxon>
        <taxon>Chromeraceae</taxon>
        <taxon>Chromera</taxon>
    </lineage>
</organism>
<name>A0A0G4FGL4_9ALVE</name>
<feature type="compositionally biased region" description="Basic and acidic residues" evidence="1">
    <location>
        <begin position="423"/>
        <end position="441"/>
    </location>
</feature>
<feature type="region of interest" description="Disordered" evidence="1">
    <location>
        <begin position="507"/>
        <end position="549"/>
    </location>
</feature>
<feature type="compositionally biased region" description="Low complexity" evidence="1">
    <location>
        <begin position="535"/>
        <end position="545"/>
    </location>
</feature>
<feature type="region of interest" description="Disordered" evidence="1">
    <location>
        <begin position="422"/>
        <end position="472"/>
    </location>
</feature>
<protein>
    <submittedName>
        <fullName evidence="2">Uncharacterized protein</fullName>
    </submittedName>
</protein>
<dbReference type="AlphaFoldDB" id="A0A0G4FGL4"/>
<feature type="compositionally biased region" description="Basic residues" evidence="1">
    <location>
        <begin position="643"/>
        <end position="670"/>
    </location>
</feature>
<gene>
    <name evidence="2" type="ORF">Cvel_16817</name>
</gene>
<feature type="region of interest" description="Disordered" evidence="1">
    <location>
        <begin position="726"/>
        <end position="747"/>
    </location>
</feature>
<dbReference type="EMBL" id="CDMZ01000345">
    <property type="protein sequence ID" value="CEM12226.1"/>
    <property type="molecule type" value="Genomic_DNA"/>
</dbReference>
<accession>A0A0G4FGL4</accession>
<evidence type="ECO:0000256" key="1">
    <source>
        <dbReference type="SAM" id="MobiDB-lite"/>
    </source>
</evidence>
<sequence>MPGAFGRLGGTEGGWVDVLRLWQDREAVVLGWNSPWERINRIYFSFHSTHKEPSGEGRGSRNNPNEKVSFPILIGALDVCALSHAWLSTSFDAYSGVRRYRSGSVWGDVEDRLQRAGGHGVSGESFDERRAVWLMRSGHVPFSHVHSEEAELNDGDVVGSRQNFGSHVSSLNIRKRMIEEMSVVRGGTGRLVFNQLERVRLKGIESLSLSLPYRVGLLVTSLGRNVQQWVTREGQKEVEVELLEYLDEIKVSSLSPQKGIPTRATGAATTVVSLSFLPLEAPVLSAAELGGGGYGHSRVWGRSPNNLLSVWQPRHPLDGRSVVSLRHSNELNLLSGRRQKEWASEADSLPYPSLSSLTSLLSSVLPSALKDKKQLSVSKLVDLSVLSEETQGEGQRDDLPLKRTNGTQKGALSETVTVTVKPTAKETGGKKSERVHQRKEEEEVEGGESTKGTPADWIKRGGGSHHQVGNSTQGGLSVSGCVRQMGSANCTQNETATNCSTRLPLPGTVPVSAEAPKSSTSAKKKVMKEEKRNDTNTNSTTQSSDPVPPTSTAFSLCLSAQTSVDELNGAVGWALMGGRPLVPSVHLRVDAEIVSIALPSPSSSEDRLEGLQRVLSLSFPLFSLRLSALPPTRQRISESIQRTSRKKKSSQTKHKKGRISKDKWRRPARGRHSETETGAVVVSVTAGRGKGGEGKKATGLTSPFEVCLWLDRWTSREAFEELLRREKEKERSGAAGDTSRALVVLVP</sequence>